<dbReference type="AlphaFoldDB" id="A0A4Y3UN03"/>
<feature type="binding site" evidence="8">
    <location>
        <begin position="273"/>
        <end position="280"/>
    </location>
    <ligand>
        <name>FAD</name>
        <dbReference type="ChEBI" id="CHEBI:57692"/>
    </ligand>
</feature>
<accession>A0A4Y3UN03</accession>
<dbReference type="SMART" id="SM00893">
    <property type="entry name" value="ETF"/>
    <property type="match status" value="1"/>
</dbReference>
<keyword evidence="6" id="KW-0249">Electron transport</keyword>
<keyword evidence="3" id="KW-0813">Transport</keyword>
<dbReference type="GO" id="GO:0009055">
    <property type="term" value="F:electron transfer activity"/>
    <property type="evidence" value="ECO:0007669"/>
    <property type="project" value="InterPro"/>
</dbReference>
<sequence length="332" mass="32550">MVDFAADSILVVLDVTPSGELASSAAGLLGAAAQVGTPVALVVAPGDAQAALAAAAGERGAATVLTADLGGADGALTVPVVDALAAAAALVRPDAVLVSNSIEGRDVAGRFAVRSHSALSVDAVGVARDDEGVLAQHSVYGGAYNATSAPTFSAPVITVRQGVIDARADAVASPVIVPLEVTPSGAPAASVTGFTAEVATSSRPELRGAAKVVSGGRGLGSAEKFVLVEQLADALGAAVGASRAAVDAGYVPYSAQVGQTGVSVAPQLYVALGISGAIQHKAGMQTAKTIVAINKDGDAPIFEIADYGIVGDVFQVVPQLIAALDADRAKKA</sequence>
<organism evidence="10 11">
    <name type="scientific">Microbacterium lacticum</name>
    <dbReference type="NCBI Taxonomy" id="33885"/>
    <lineage>
        <taxon>Bacteria</taxon>
        <taxon>Bacillati</taxon>
        <taxon>Actinomycetota</taxon>
        <taxon>Actinomycetes</taxon>
        <taxon>Micrococcales</taxon>
        <taxon>Microbacteriaceae</taxon>
        <taxon>Microbacterium</taxon>
    </lineage>
</organism>
<evidence type="ECO:0000256" key="2">
    <source>
        <dbReference type="ARBA" id="ARBA00011355"/>
    </source>
</evidence>
<dbReference type="Gene3D" id="3.40.50.620">
    <property type="entry name" value="HUPs"/>
    <property type="match status" value="1"/>
</dbReference>
<feature type="binding site" evidence="8">
    <location>
        <begin position="242"/>
        <end position="243"/>
    </location>
    <ligand>
        <name>FAD</name>
        <dbReference type="ChEBI" id="CHEBI:57692"/>
    </ligand>
</feature>
<dbReference type="OrthoDB" id="9770286at2"/>
<dbReference type="Pfam" id="PF00766">
    <property type="entry name" value="ETF_alpha"/>
    <property type="match status" value="1"/>
</dbReference>
<comment type="cofactor">
    <cofactor evidence="8">
        <name>FAD</name>
        <dbReference type="ChEBI" id="CHEBI:57692"/>
    </cofactor>
    <text evidence="8">Binds 1 FAD per dimer.</text>
</comment>
<proteinExistence type="inferred from homology"/>
<dbReference type="Gene3D" id="3.40.50.1220">
    <property type="entry name" value="TPP-binding domain"/>
    <property type="match status" value="1"/>
</dbReference>
<dbReference type="InterPro" id="IPR029035">
    <property type="entry name" value="DHS-like_NAD/FAD-binding_dom"/>
</dbReference>
<comment type="function">
    <text evidence="7">The electron transfer flavoprotein serves as a specific electron acceptor for other dehydrogenases. It transfers the electrons to the main respiratory chain via ETF-ubiquinone oxidoreductase (ETF dehydrogenase).</text>
</comment>
<gene>
    <name evidence="10" type="ORF">FHX68_2233</name>
</gene>
<evidence type="ECO:0000313" key="11">
    <source>
        <dbReference type="Proteomes" id="UP000319804"/>
    </source>
</evidence>
<dbReference type="SUPFAM" id="SSF52467">
    <property type="entry name" value="DHS-like NAD/FAD-binding domain"/>
    <property type="match status" value="1"/>
</dbReference>
<dbReference type="EMBL" id="VFPS01000003">
    <property type="protein sequence ID" value="TQM98197.1"/>
    <property type="molecule type" value="Genomic_DNA"/>
</dbReference>
<feature type="binding site" evidence="8">
    <location>
        <position position="217"/>
    </location>
    <ligand>
        <name>FAD</name>
        <dbReference type="ChEBI" id="CHEBI:57692"/>
    </ligand>
</feature>
<protein>
    <submittedName>
        <fullName evidence="10">Electron transfer flavoprotein alpha subunit apoprotein</fullName>
    </submittedName>
</protein>
<dbReference type="InterPro" id="IPR001308">
    <property type="entry name" value="ETF_a/FixB"/>
</dbReference>
<dbReference type="GO" id="GO:0050660">
    <property type="term" value="F:flavin adenine dinucleotide binding"/>
    <property type="evidence" value="ECO:0007669"/>
    <property type="project" value="InterPro"/>
</dbReference>
<comment type="subunit">
    <text evidence="2">Heterodimer of an alpha and a beta subunit.</text>
</comment>
<evidence type="ECO:0000259" key="9">
    <source>
        <dbReference type="SMART" id="SM00893"/>
    </source>
</evidence>
<dbReference type="SUPFAM" id="SSF52402">
    <property type="entry name" value="Adenine nucleotide alpha hydrolases-like"/>
    <property type="match status" value="1"/>
</dbReference>
<evidence type="ECO:0000256" key="6">
    <source>
        <dbReference type="ARBA" id="ARBA00022982"/>
    </source>
</evidence>
<evidence type="ECO:0000256" key="8">
    <source>
        <dbReference type="PIRSR" id="PIRSR000089-1"/>
    </source>
</evidence>
<name>A0A4Y3UN03_9MICO</name>
<evidence type="ECO:0000256" key="5">
    <source>
        <dbReference type="ARBA" id="ARBA00022827"/>
    </source>
</evidence>
<feature type="binding site" evidence="8">
    <location>
        <position position="294"/>
    </location>
    <ligand>
        <name>FAD</name>
        <dbReference type="ChEBI" id="CHEBI:57692"/>
    </ligand>
</feature>
<dbReference type="PROSITE" id="PS00696">
    <property type="entry name" value="ETF_ALPHA"/>
    <property type="match status" value="1"/>
</dbReference>
<dbReference type="InterPro" id="IPR014729">
    <property type="entry name" value="Rossmann-like_a/b/a_fold"/>
</dbReference>
<comment type="caution">
    <text evidence="10">The sequence shown here is derived from an EMBL/GenBank/DDBJ whole genome shotgun (WGS) entry which is preliminary data.</text>
</comment>
<evidence type="ECO:0000256" key="7">
    <source>
        <dbReference type="ARBA" id="ARBA00025649"/>
    </source>
</evidence>
<comment type="similarity">
    <text evidence="1">Belongs to the ETF alpha-subunit/FixB family.</text>
</comment>
<keyword evidence="4" id="KW-0285">Flavoprotein</keyword>
<evidence type="ECO:0000313" key="10">
    <source>
        <dbReference type="EMBL" id="TQM98197.1"/>
    </source>
</evidence>
<keyword evidence="11" id="KW-1185">Reference proteome</keyword>
<feature type="domain" description="Electron transfer flavoprotein alpha/beta-subunit N-terminal" evidence="9">
    <location>
        <begin position="9"/>
        <end position="196"/>
    </location>
</feature>
<dbReference type="InterPro" id="IPR014731">
    <property type="entry name" value="ETF_asu_C"/>
</dbReference>
<dbReference type="InterPro" id="IPR018206">
    <property type="entry name" value="ETF_asu_C_CS"/>
</dbReference>
<dbReference type="RefSeq" id="WP_141380339.1">
    <property type="nucleotide sequence ID" value="NZ_BJNA01000020.1"/>
</dbReference>
<dbReference type="Pfam" id="PF01012">
    <property type="entry name" value="ETF"/>
    <property type="match status" value="1"/>
</dbReference>
<dbReference type="Proteomes" id="UP000319804">
    <property type="component" value="Unassembled WGS sequence"/>
</dbReference>
<evidence type="ECO:0000256" key="1">
    <source>
        <dbReference type="ARBA" id="ARBA00005817"/>
    </source>
</evidence>
<evidence type="ECO:0000256" key="4">
    <source>
        <dbReference type="ARBA" id="ARBA00022630"/>
    </source>
</evidence>
<keyword evidence="5 8" id="KW-0274">FAD</keyword>
<dbReference type="PANTHER" id="PTHR43153:SF1">
    <property type="entry name" value="ELECTRON TRANSFER FLAVOPROTEIN SUBUNIT ALPHA, MITOCHONDRIAL"/>
    <property type="match status" value="1"/>
</dbReference>
<dbReference type="FunFam" id="3.40.50.1220:FF:000001">
    <property type="entry name" value="Electron transfer flavoprotein, alpha subunit"/>
    <property type="match status" value="1"/>
</dbReference>
<dbReference type="PANTHER" id="PTHR43153">
    <property type="entry name" value="ELECTRON TRANSFER FLAVOPROTEIN ALPHA"/>
    <property type="match status" value="1"/>
</dbReference>
<reference evidence="10 11" key="1">
    <citation type="submission" date="2019-06" db="EMBL/GenBank/DDBJ databases">
        <title>Sequencing the genomes of 1000 actinobacteria strains.</title>
        <authorList>
            <person name="Klenk H.-P."/>
        </authorList>
    </citation>
    <scope>NUCLEOTIDE SEQUENCE [LARGE SCALE GENOMIC DNA]</scope>
    <source>
        <strain evidence="10 11">DSM 20427</strain>
    </source>
</reference>
<evidence type="ECO:0000256" key="3">
    <source>
        <dbReference type="ARBA" id="ARBA00022448"/>
    </source>
</evidence>
<feature type="binding site" evidence="8">
    <location>
        <begin position="256"/>
        <end position="260"/>
    </location>
    <ligand>
        <name>FAD</name>
        <dbReference type="ChEBI" id="CHEBI:57692"/>
    </ligand>
</feature>
<dbReference type="GO" id="GO:0033539">
    <property type="term" value="P:fatty acid beta-oxidation using acyl-CoA dehydrogenase"/>
    <property type="evidence" value="ECO:0007669"/>
    <property type="project" value="TreeGrafter"/>
</dbReference>
<dbReference type="PIRSF" id="PIRSF000089">
    <property type="entry name" value="Electra_flavoP_a"/>
    <property type="match status" value="1"/>
</dbReference>
<dbReference type="InterPro" id="IPR014730">
    <property type="entry name" value="ETF_a/b_N"/>
</dbReference>